<proteinExistence type="predicted"/>
<dbReference type="Proteomes" id="UP000244677">
    <property type="component" value="Chromosome"/>
</dbReference>
<evidence type="ECO:0000256" key="1">
    <source>
        <dbReference type="SAM" id="MobiDB-lite"/>
    </source>
</evidence>
<feature type="compositionally biased region" description="Basic and acidic residues" evidence="1">
    <location>
        <begin position="126"/>
        <end position="146"/>
    </location>
</feature>
<dbReference type="OrthoDB" id="956918at2"/>
<reference evidence="3 4" key="1">
    <citation type="submission" date="2017-04" db="EMBL/GenBank/DDBJ databases">
        <title>Complete genome sequence of Flavobacterium kingsejong AJ004.</title>
        <authorList>
            <person name="Lee P.C."/>
        </authorList>
    </citation>
    <scope>NUCLEOTIDE SEQUENCE [LARGE SCALE GENOMIC DNA]</scope>
    <source>
        <strain evidence="3 4">AJ004</strain>
    </source>
</reference>
<feature type="region of interest" description="Disordered" evidence="1">
    <location>
        <begin position="79"/>
        <end position="114"/>
    </location>
</feature>
<feature type="signal peptide" evidence="2">
    <location>
        <begin position="1"/>
        <end position="20"/>
    </location>
</feature>
<organism evidence="3 4">
    <name type="scientific">Flavobacterium kingsejongi</name>
    <dbReference type="NCBI Taxonomy" id="1678728"/>
    <lineage>
        <taxon>Bacteria</taxon>
        <taxon>Pseudomonadati</taxon>
        <taxon>Bacteroidota</taxon>
        <taxon>Flavobacteriia</taxon>
        <taxon>Flavobacteriales</taxon>
        <taxon>Flavobacteriaceae</taxon>
        <taxon>Flavobacterium</taxon>
    </lineage>
</organism>
<keyword evidence="2" id="KW-0732">Signal</keyword>
<dbReference type="EMBL" id="CP020919">
    <property type="protein sequence ID" value="AWG23777.1"/>
    <property type="molecule type" value="Genomic_DNA"/>
</dbReference>
<keyword evidence="4" id="KW-1185">Reference proteome</keyword>
<feature type="region of interest" description="Disordered" evidence="1">
    <location>
        <begin position="126"/>
        <end position="153"/>
    </location>
</feature>
<evidence type="ECO:0000256" key="2">
    <source>
        <dbReference type="SAM" id="SignalP"/>
    </source>
</evidence>
<dbReference type="RefSeq" id="WP_108735452.1">
    <property type="nucleotide sequence ID" value="NZ_CP020919.1"/>
</dbReference>
<name>A0A2S1LJ82_9FLAO</name>
<protein>
    <recommendedName>
        <fullName evidence="5">P pilus assembly/Cpx signaling pathway, periplasmic inhibitor/zinc-resistance associated protein</fullName>
    </recommendedName>
</protein>
<accession>A0A2S1LJ82</accession>
<dbReference type="AlphaFoldDB" id="A0A2S1LJ82"/>
<feature type="chain" id="PRO_5015616426" description="P pilus assembly/Cpx signaling pathway, periplasmic inhibitor/zinc-resistance associated protein" evidence="2">
    <location>
        <begin position="21"/>
        <end position="153"/>
    </location>
</feature>
<gene>
    <name evidence="3" type="ORF">FK004_00315</name>
</gene>
<evidence type="ECO:0008006" key="5">
    <source>
        <dbReference type="Google" id="ProtNLM"/>
    </source>
</evidence>
<evidence type="ECO:0000313" key="4">
    <source>
        <dbReference type="Proteomes" id="UP000244677"/>
    </source>
</evidence>
<dbReference type="KEGG" id="fki:FK004_00315"/>
<sequence length="153" mass="17591">MKKWLVGALLIVGMTTFAQEAVKNTATNDAKPKREQLNPEQRAQRQLQKLTATLNLTAAQQKEVEKILIAQNEKREANFAVHKADKDSKKTLTKEERQARKSEMEANRTAVKEQFQKILTPEQLVKLDKLNSEKRQKRAENHKKNESSTNKKV</sequence>
<evidence type="ECO:0000313" key="3">
    <source>
        <dbReference type="EMBL" id="AWG23777.1"/>
    </source>
</evidence>
<dbReference type="Gene3D" id="1.20.120.1490">
    <property type="match status" value="1"/>
</dbReference>